<dbReference type="OrthoDB" id="8001436at2"/>
<dbReference type="AlphaFoldDB" id="A0A1M5PJW2"/>
<dbReference type="Pfam" id="PF10931">
    <property type="entry name" value="DUF2735"/>
    <property type="match status" value="1"/>
</dbReference>
<accession>A0A1M5PJW2</accession>
<organism evidence="2 3">
    <name type="scientific">Bradyrhizobium erythrophlei</name>
    <dbReference type="NCBI Taxonomy" id="1437360"/>
    <lineage>
        <taxon>Bacteria</taxon>
        <taxon>Pseudomonadati</taxon>
        <taxon>Pseudomonadota</taxon>
        <taxon>Alphaproteobacteria</taxon>
        <taxon>Hyphomicrobiales</taxon>
        <taxon>Nitrobacteraceae</taxon>
        <taxon>Bradyrhizobium</taxon>
    </lineage>
</organism>
<evidence type="ECO:0008006" key="4">
    <source>
        <dbReference type="Google" id="ProtNLM"/>
    </source>
</evidence>
<protein>
    <recommendedName>
        <fullName evidence="4">DUF2735 domain-containing protein</fullName>
    </recommendedName>
</protein>
<dbReference type="InterPro" id="IPR021232">
    <property type="entry name" value="DUF2735"/>
</dbReference>
<dbReference type="EMBL" id="LT670817">
    <property type="protein sequence ID" value="SHH02038.1"/>
    <property type="molecule type" value="Genomic_DNA"/>
</dbReference>
<name>A0A1M5PJW2_9BRAD</name>
<evidence type="ECO:0000313" key="3">
    <source>
        <dbReference type="Proteomes" id="UP000189796"/>
    </source>
</evidence>
<feature type="compositionally biased region" description="Polar residues" evidence="1">
    <location>
        <begin position="1"/>
        <end position="12"/>
    </location>
</feature>
<dbReference type="Proteomes" id="UP000189796">
    <property type="component" value="Chromosome I"/>
</dbReference>
<proteinExistence type="predicted"/>
<evidence type="ECO:0000256" key="1">
    <source>
        <dbReference type="SAM" id="MobiDB-lite"/>
    </source>
</evidence>
<gene>
    <name evidence="2" type="ORF">SAMN05443248_3400</name>
</gene>
<evidence type="ECO:0000313" key="2">
    <source>
        <dbReference type="EMBL" id="SHH02038.1"/>
    </source>
</evidence>
<dbReference type="RefSeq" id="WP_079602409.1">
    <property type="nucleotide sequence ID" value="NZ_LT670817.1"/>
</dbReference>
<reference evidence="2 3" key="1">
    <citation type="submission" date="2016-11" db="EMBL/GenBank/DDBJ databases">
        <authorList>
            <person name="Jaros S."/>
            <person name="Januszkiewicz K."/>
            <person name="Wedrychowicz H."/>
        </authorList>
    </citation>
    <scope>NUCLEOTIDE SEQUENCE [LARGE SCALE GENOMIC DNA]</scope>
    <source>
        <strain evidence="2 3">GAS138</strain>
    </source>
</reference>
<feature type="region of interest" description="Disordered" evidence="1">
    <location>
        <begin position="1"/>
        <end position="33"/>
    </location>
</feature>
<sequence>MNTNLNHGSATIYQFPPGGRGGRRREEAKTATDLTPSRIYDAASSSSWYHEAAIEESKPVRER</sequence>